<proteinExistence type="predicted"/>
<gene>
    <name evidence="1" type="ORF">LG34_06180</name>
</gene>
<comment type="caution">
    <text evidence="1">The sequence shown here is derived from an EMBL/GenBank/DDBJ whole genome shotgun (WGS) entry which is preliminary data.</text>
</comment>
<organism evidence="1 2">
    <name type="scientific">Eubacterium ramulus</name>
    <dbReference type="NCBI Taxonomy" id="39490"/>
    <lineage>
        <taxon>Bacteria</taxon>
        <taxon>Bacillati</taxon>
        <taxon>Bacillota</taxon>
        <taxon>Clostridia</taxon>
        <taxon>Eubacteriales</taxon>
        <taxon>Eubacteriaceae</taxon>
        <taxon>Eubacterium</taxon>
    </lineage>
</organism>
<dbReference type="EMBL" id="JRFU01000061">
    <property type="protein sequence ID" value="PWE87115.1"/>
    <property type="molecule type" value="Genomic_DNA"/>
</dbReference>
<name>A0A2V1JUC3_EUBRA</name>
<evidence type="ECO:0000313" key="1">
    <source>
        <dbReference type="EMBL" id="PWE87115.1"/>
    </source>
</evidence>
<keyword evidence="2" id="KW-1185">Reference proteome</keyword>
<sequence length="84" mass="9632">MAHLLIIKAANECTSSSKDGEILIHPWDIENLSQKLPVVTNEDYKHALDVIIKYYCDRKISSVLIDIEKYDKAIKEDTQKDIEA</sequence>
<accession>A0A2V1JUC3</accession>
<reference evidence="1 2" key="1">
    <citation type="submission" date="2014-09" db="EMBL/GenBank/DDBJ databases">
        <title>Butyrate-producing bacteria isolated from human gut.</title>
        <authorList>
            <person name="Zhang Q."/>
            <person name="Zhao L."/>
        </authorList>
    </citation>
    <scope>NUCLEOTIDE SEQUENCE [LARGE SCALE GENOMIC DNA]</scope>
    <source>
        <strain evidence="1 2">21</strain>
    </source>
</reference>
<dbReference type="AlphaFoldDB" id="A0A2V1JUC3"/>
<evidence type="ECO:0000313" key="2">
    <source>
        <dbReference type="Proteomes" id="UP000245288"/>
    </source>
</evidence>
<dbReference type="Proteomes" id="UP000245288">
    <property type="component" value="Unassembled WGS sequence"/>
</dbReference>
<dbReference type="RefSeq" id="WP_146190194.1">
    <property type="nucleotide sequence ID" value="NZ_JRFU01000061.1"/>
</dbReference>
<protein>
    <submittedName>
        <fullName evidence="1">Uncharacterized protein</fullName>
    </submittedName>
</protein>